<sequence>MEDFSDMGKGNNKKKNKDRISELTDELLLKIMSFLNTKHAVQTCVLSKRWKTLWESLPYLDFNYNTFPFKRKIVHLDDPDRGEVGIKVLSLSNFIGQVLFRRCPIDLVKVCVQSPNYNPHASVLVSLICYAVKHNVQHLTFQLTYRGGLPFSLPQSLYTCQSFVLRSEIYGGYRSISR</sequence>
<proteinExistence type="predicted"/>
<dbReference type="InterPro" id="IPR053781">
    <property type="entry name" value="F-box_AtFBL13-like"/>
</dbReference>
<organism evidence="2 3">
    <name type="scientific">Herrania umbratica</name>
    <dbReference type="NCBI Taxonomy" id="108875"/>
    <lineage>
        <taxon>Eukaryota</taxon>
        <taxon>Viridiplantae</taxon>
        <taxon>Streptophyta</taxon>
        <taxon>Embryophyta</taxon>
        <taxon>Tracheophyta</taxon>
        <taxon>Spermatophyta</taxon>
        <taxon>Magnoliopsida</taxon>
        <taxon>eudicotyledons</taxon>
        <taxon>Gunneridae</taxon>
        <taxon>Pentapetalae</taxon>
        <taxon>rosids</taxon>
        <taxon>malvids</taxon>
        <taxon>Malvales</taxon>
        <taxon>Malvaceae</taxon>
        <taxon>Byttnerioideae</taxon>
        <taxon>Herrania</taxon>
    </lineage>
</organism>
<feature type="domain" description="F-box" evidence="1">
    <location>
        <begin position="23"/>
        <end position="64"/>
    </location>
</feature>
<dbReference type="GeneID" id="110426434"/>
<evidence type="ECO:0000313" key="3">
    <source>
        <dbReference type="RefSeq" id="XP_021297313.1"/>
    </source>
</evidence>
<keyword evidence="2" id="KW-1185">Reference proteome</keyword>
<dbReference type="PANTHER" id="PTHR32212">
    <property type="entry name" value="CYCLIN-LIKE F-BOX"/>
    <property type="match status" value="1"/>
</dbReference>
<dbReference type="Pfam" id="PF00646">
    <property type="entry name" value="F-box"/>
    <property type="match status" value="1"/>
</dbReference>
<protein>
    <submittedName>
        <fullName evidence="3">FBD-associated F-box protein At5g56410</fullName>
    </submittedName>
</protein>
<dbReference type="InterPro" id="IPR036047">
    <property type="entry name" value="F-box-like_dom_sf"/>
</dbReference>
<dbReference type="CDD" id="cd22160">
    <property type="entry name" value="F-box_AtFBL13-like"/>
    <property type="match status" value="1"/>
</dbReference>
<reference evidence="3" key="1">
    <citation type="submission" date="2025-08" db="UniProtKB">
        <authorList>
            <consortium name="RefSeq"/>
        </authorList>
    </citation>
    <scope>IDENTIFICATION</scope>
    <source>
        <tissue evidence="3">Leaf</tissue>
    </source>
</reference>
<dbReference type="SMART" id="SM00256">
    <property type="entry name" value="FBOX"/>
    <property type="match status" value="1"/>
</dbReference>
<dbReference type="SUPFAM" id="SSF81383">
    <property type="entry name" value="F-box domain"/>
    <property type="match status" value="1"/>
</dbReference>
<gene>
    <name evidence="3" type="primary">LOC110426434</name>
</gene>
<dbReference type="Gene3D" id="1.20.1280.50">
    <property type="match status" value="1"/>
</dbReference>
<dbReference type="Proteomes" id="UP000504621">
    <property type="component" value="Unplaced"/>
</dbReference>
<dbReference type="OrthoDB" id="1002541at2759"/>
<dbReference type="RefSeq" id="XP_021297313.1">
    <property type="nucleotide sequence ID" value="XM_021441638.1"/>
</dbReference>
<evidence type="ECO:0000259" key="1">
    <source>
        <dbReference type="SMART" id="SM00256"/>
    </source>
</evidence>
<accession>A0A6J1BDW0</accession>
<dbReference type="AlphaFoldDB" id="A0A6J1BDW0"/>
<dbReference type="PANTHER" id="PTHR32212:SF267">
    <property type="entry name" value="F-BOX_RNI_FBD-LIKE DOMAIN PROTEIN"/>
    <property type="match status" value="1"/>
</dbReference>
<name>A0A6J1BDW0_9ROSI</name>
<dbReference type="InterPro" id="IPR001810">
    <property type="entry name" value="F-box_dom"/>
</dbReference>
<evidence type="ECO:0000313" key="2">
    <source>
        <dbReference type="Proteomes" id="UP000504621"/>
    </source>
</evidence>